<feature type="domain" description="Peptidase C83" evidence="5">
    <location>
        <begin position="1"/>
        <end position="82"/>
    </location>
</feature>
<protein>
    <recommendedName>
        <fullName evidence="1">glutathione gamma-glutamylcysteinyltransferase</fullName>
        <ecNumber evidence="1">2.3.2.15</ecNumber>
    </recommendedName>
</protein>
<comment type="caution">
    <text evidence="6">The sequence shown here is derived from an EMBL/GenBank/DDBJ whole genome shotgun (WGS) entry which is preliminary data.</text>
</comment>
<reference evidence="6" key="1">
    <citation type="submission" date="2022-04" db="EMBL/GenBank/DDBJ databases">
        <title>A functionally conserved STORR gene fusion in Papaver species that diverged 16.8 million years ago.</title>
        <authorList>
            <person name="Catania T."/>
        </authorList>
    </citation>
    <scope>NUCLEOTIDE SEQUENCE</scope>
    <source>
        <strain evidence="6">S-188037</strain>
    </source>
</reference>
<dbReference type="GO" id="GO:0010273">
    <property type="term" value="P:detoxification of copper ion"/>
    <property type="evidence" value="ECO:0007669"/>
    <property type="project" value="TreeGrafter"/>
</dbReference>
<evidence type="ECO:0000256" key="3">
    <source>
        <dbReference type="ARBA" id="ARBA00022679"/>
    </source>
</evidence>
<proteinExistence type="predicted"/>
<keyword evidence="7" id="KW-1185">Reference proteome</keyword>
<organism evidence="6 7">
    <name type="scientific">Papaver atlanticum</name>
    <dbReference type="NCBI Taxonomy" id="357466"/>
    <lineage>
        <taxon>Eukaryota</taxon>
        <taxon>Viridiplantae</taxon>
        <taxon>Streptophyta</taxon>
        <taxon>Embryophyta</taxon>
        <taxon>Tracheophyta</taxon>
        <taxon>Spermatophyta</taxon>
        <taxon>Magnoliopsida</taxon>
        <taxon>Ranunculales</taxon>
        <taxon>Papaveraceae</taxon>
        <taxon>Papaveroideae</taxon>
        <taxon>Papaver</taxon>
    </lineage>
</organism>
<dbReference type="GO" id="GO:0016756">
    <property type="term" value="F:glutathione gamma-glutamylcysteinyltransferase activity"/>
    <property type="evidence" value="ECO:0007669"/>
    <property type="project" value="UniProtKB-EC"/>
</dbReference>
<evidence type="ECO:0000256" key="1">
    <source>
        <dbReference type="ARBA" id="ARBA00012468"/>
    </source>
</evidence>
<dbReference type="EMBL" id="JAJJMB010014022">
    <property type="protein sequence ID" value="KAI3863962.1"/>
    <property type="molecule type" value="Genomic_DNA"/>
</dbReference>
<dbReference type="AlphaFoldDB" id="A0AAD4X8A1"/>
<dbReference type="GO" id="GO:0046938">
    <property type="term" value="P:phytochelatin biosynthetic process"/>
    <property type="evidence" value="ECO:0007669"/>
    <property type="project" value="InterPro"/>
</dbReference>
<dbReference type="InterPro" id="IPR038765">
    <property type="entry name" value="Papain-like_cys_pep_sf"/>
</dbReference>
<dbReference type="PROSITE" id="PS51443">
    <property type="entry name" value="PCS"/>
    <property type="match status" value="1"/>
</dbReference>
<dbReference type="InterPro" id="IPR038156">
    <property type="entry name" value="PCS_N_sf"/>
</dbReference>
<evidence type="ECO:0000313" key="7">
    <source>
        <dbReference type="Proteomes" id="UP001202328"/>
    </source>
</evidence>
<accession>A0AAD4X8A1</accession>
<evidence type="ECO:0000313" key="6">
    <source>
        <dbReference type="EMBL" id="KAI3863962.1"/>
    </source>
</evidence>
<dbReference type="InterPro" id="IPR040409">
    <property type="entry name" value="PCS-like"/>
</dbReference>
<keyword evidence="3" id="KW-0808">Transferase</keyword>
<evidence type="ECO:0000259" key="5">
    <source>
        <dbReference type="PROSITE" id="PS51443"/>
    </source>
</evidence>
<evidence type="ECO:0000256" key="4">
    <source>
        <dbReference type="ARBA" id="ARBA00022723"/>
    </source>
</evidence>
<keyword evidence="2" id="KW-0104">Cadmium</keyword>
<keyword evidence="4" id="KW-0479">Metal-binding</keyword>
<name>A0AAD4X8A1_9MAGN</name>
<evidence type="ECO:0000256" key="2">
    <source>
        <dbReference type="ARBA" id="ARBA00022539"/>
    </source>
</evidence>
<dbReference type="EC" id="2.3.2.15" evidence="1"/>
<dbReference type="InterPro" id="IPR007719">
    <property type="entry name" value="PCS_N"/>
</dbReference>
<dbReference type="PANTHER" id="PTHR33447:SF2">
    <property type="entry name" value="GLUTATHIONE GAMMA-GLUTAMYLCYSTEINYLTRANSFERASE"/>
    <property type="match status" value="1"/>
</dbReference>
<dbReference type="GO" id="GO:0098849">
    <property type="term" value="P:cellular detoxification of cadmium ion"/>
    <property type="evidence" value="ECO:0007669"/>
    <property type="project" value="TreeGrafter"/>
</dbReference>
<gene>
    <name evidence="6" type="ORF">MKW98_031554</name>
</gene>
<dbReference type="PANTHER" id="PTHR33447">
    <property type="entry name" value="GLUTATHIONE GAMMA-GLUTAMYLCYSTEINYLTRANSFERASE"/>
    <property type="match status" value="1"/>
</dbReference>
<dbReference type="Proteomes" id="UP001202328">
    <property type="component" value="Unassembled WGS sequence"/>
</dbReference>
<dbReference type="Gene3D" id="3.90.70.30">
    <property type="entry name" value="Phytochelatin synthase, N-terminal domain"/>
    <property type="match status" value="1"/>
</dbReference>
<dbReference type="Pfam" id="PF05023">
    <property type="entry name" value="Phytochelatin"/>
    <property type="match status" value="1"/>
</dbReference>
<sequence length="179" mass="20623">PWRWFDESMLDCCEPLEKTGSGHFSPIGAYHAARDLALILDTARFKYHPHWVPVTLLWEAMNTIDEATGHHRGFMLISRRLRTPSLLYTLSCENGSWNDTTKVHQVGRRSAETRRCGFKFKRRRIRKTCNKGKSLVSIDNLPRLLQDEVLNLRGQLHSLKICQDKEGEHDDLGVPSLCP</sequence>
<dbReference type="GO" id="GO:0046872">
    <property type="term" value="F:metal ion binding"/>
    <property type="evidence" value="ECO:0007669"/>
    <property type="project" value="UniProtKB-KW"/>
</dbReference>
<dbReference type="SUPFAM" id="SSF54001">
    <property type="entry name" value="Cysteine proteinases"/>
    <property type="match status" value="1"/>
</dbReference>
<feature type="non-terminal residue" evidence="6">
    <location>
        <position position="179"/>
    </location>
</feature>